<evidence type="ECO:0000313" key="2">
    <source>
        <dbReference type="EMBL" id="GHJ84368.1"/>
    </source>
</evidence>
<evidence type="ECO:0000313" key="3">
    <source>
        <dbReference type="Proteomes" id="UP000620104"/>
    </source>
</evidence>
<evidence type="ECO:0000256" key="1">
    <source>
        <dbReference type="SAM" id="MobiDB-lite"/>
    </source>
</evidence>
<feature type="compositionally biased region" description="Pro residues" evidence="1">
    <location>
        <begin position="299"/>
        <end position="309"/>
    </location>
</feature>
<dbReference type="Proteomes" id="UP000620104">
    <property type="component" value="Unassembled WGS sequence"/>
</dbReference>
<sequence>MSSNVSATPTANQTSQSKRYPYARPRRATTRPTAKAALYGALQPKKRGNNFSLGSRQIPRITSTYKAGGKGIDFSSESTQVASSAINIDVDSVPESSKQQETAYVPLKLPKVIIPPVDPISFCFGRLSDVPPDYVISQVRAMSPIMLRAATMYRPTPPPTSHSIMDASPSQGQVMDIVPSDTIRFDIPVHSQSDRSLEQTVHQLSGMEPTHCLAVRPRPKPFGEKRPSYGDSESTLRSETEAVGRMIPIHHVVYASQCANFPRPVQYLTATSRAQVHSSITATLTESLSPMSPVSTAPAPHPPVPPSLAPGPLLGEVSVKLGRGSSTMQVPSQRQEQDSSLEPALTPRAATFSRSPLSSVMEEVDESGDGTPQQSARSDSARKATSTQAPLPVDTSAEEPPLPLRSVVDLPMIHITMPYPSEMNLLHGWLYNPCPPLLLSSLLDLPKIEENTVGISASLPTIAQRLSALPIRSLLERMQRTHKVWGNAVALGIDNQMLWKVMDRVWDTLVTALRDTGGDFVREVMGSASFDRGQGPEVHNEVLRKFSMATIRDPRSRAGSVTSKQSHS</sequence>
<comment type="caution">
    <text evidence="2">The sequence shown here is derived from an EMBL/GenBank/DDBJ whole genome shotgun (WGS) entry which is preliminary data.</text>
</comment>
<accession>A0A8H3YCN4</accession>
<feature type="region of interest" description="Disordered" evidence="1">
    <location>
        <begin position="287"/>
        <end position="402"/>
    </location>
</feature>
<feature type="compositionally biased region" description="Polar residues" evidence="1">
    <location>
        <begin position="1"/>
        <end position="17"/>
    </location>
</feature>
<proteinExistence type="predicted"/>
<dbReference type="EMBL" id="BLZA01000007">
    <property type="protein sequence ID" value="GHJ84368.1"/>
    <property type="molecule type" value="Genomic_DNA"/>
</dbReference>
<reference evidence="2" key="1">
    <citation type="submission" date="2020-07" db="EMBL/GenBank/DDBJ databases">
        <title>Draft Genome Sequence of a Deep-Sea Yeast, Naganishia (Cryptococcus) liquefaciens strain N6.</title>
        <authorList>
            <person name="Han Y.W."/>
            <person name="Kajitani R."/>
            <person name="Morimoto H."/>
            <person name="Parhat M."/>
            <person name="Tsubouchi H."/>
            <person name="Bakenova O."/>
            <person name="Ogata M."/>
            <person name="Argunhan B."/>
            <person name="Aoki R."/>
            <person name="Kajiwara S."/>
            <person name="Itoh T."/>
            <person name="Iwasaki H."/>
        </authorList>
    </citation>
    <scope>NUCLEOTIDE SEQUENCE</scope>
    <source>
        <strain evidence="2">N6</strain>
    </source>
</reference>
<keyword evidence="3" id="KW-1185">Reference proteome</keyword>
<feature type="compositionally biased region" description="Polar residues" evidence="1">
    <location>
        <begin position="324"/>
        <end position="340"/>
    </location>
</feature>
<feature type="region of interest" description="Disordered" evidence="1">
    <location>
        <begin position="1"/>
        <end position="34"/>
    </location>
</feature>
<protein>
    <submittedName>
        <fullName evidence="2">Uncharacterized protein</fullName>
    </submittedName>
</protein>
<dbReference type="OrthoDB" id="2570975at2759"/>
<feature type="region of interest" description="Disordered" evidence="1">
    <location>
        <begin position="212"/>
        <end position="237"/>
    </location>
</feature>
<feature type="compositionally biased region" description="Basic and acidic residues" evidence="1">
    <location>
        <begin position="221"/>
        <end position="237"/>
    </location>
</feature>
<name>A0A8H3YCN4_9TREE</name>
<organism evidence="2 3">
    <name type="scientific">Naganishia liquefaciens</name>
    <dbReference type="NCBI Taxonomy" id="104408"/>
    <lineage>
        <taxon>Eukaryota</taxon>
        <taxon>Fungi</taxon>
        <taxon>Dikarya</taxon>
        <taxon>Basidiomycota</taxon>
        <taxon>Agaricomycotina</taxon>
        <taxon>Tremellomycetes</taxon>
        <taxon>Filobasidiales</taxon>
        <taxon>Filobasidiaceae</taxon>
        <taxon>Naganishia</taxon>
    </lineage>
</organism>
<gene>
    <name evidence="2" type="ORF">NliqN6_0770</name>
</gene>
<feature type="compositionally biased region" description="Polar residues" evidence="1">
    <location>
        <begin position="370"/>
        <end position="389"/>
    </location>
</feature>
<dbReference type="AlphaFoldDB" id="A0A8H3YCN4"/>